<gene>
    <name evidence="1" type="ORF">HAX54_009580</name>
</gene>
<evidence type="ECO:0000313" key="1">
    <source>
        <dbReference type="EMBL" id="MCD7470020.1"/>
    </source>
</evidence>
<organism evidence="1 2">
    <name type="scientific">Datura stramonium</name>
    <name type="common">Jimsonweed</name>
    <name type="synonym">Common thornapple</name>
    <dbReference type="NCBI Taxonomy" id="4076"/>
    <lineage>
        <taxon>Eukaryota</taxon>
        <taxon>Viridiplantae</taxon>
        <taxon>Streptophyta</taxon>
        <taxon>Embryophyta</taxon>
        <taxon>Tracheophyta</taxon>
        <taxon>Spermatophyta</taxon>
        <taxon>Magnoliopsida</taxon>
        <taxon>eudicotyledons</taxon>
        <taxon>Gunneridae</taxon>
        <taxon>Pentapetalae</taxon>
        <taxon>asterids</taxon>
        <taxon>lamiids</taxon>
        <taxon>Solanales</taxon>
        <taxon>Solanaceae</taxon>
        <taxon>Solanoideae</taxon>
        <taxon>Datureae</taxon>
        <taxon>Datura</taxon>
    </lineage>
</organism>
<sequence>MARLAAPGSVPRCACAAPSAVPRQFQACAQTKQRRTASARPGRVTAVHLRDRDMPSRCPGSVTRCQRGRVLPKVDCWAFSRRPLRLGRVTEEMLRVALRDTLLMLEHPE</sequence>
<reference evidence="1 2" key="1">
    <citation type="journal article" date="2021" name="BMC Genomics">
        <title>Datura genome reveals duplications of psychoactive alkaloid biosynthetic genes and high mutation rate following tissue culture.</title>
        <authorList>
            <person name="Rajewski A."/>
            <person name="Carter-House D."/>
            <person name="Stajich J."/>
            <person name="Litt A."/>
        </authorList>
    </citation>
    <scope>NUCLEOTIDE SEQUENCE [LARGE SCALE GENOMIC DNA]</scope>
    <source>
        <strain evidence="1">AR-01</strain>
    </source>
</reference>
<evidence type="ECO:0000313" key="2">
    <source>
        <dbReference type="Proteomes" id="UP000823775"/>
    </source>
</evidence>
<protein>
    <submittedName>
        <fullName evidence="1">Uncharacterized protein</fullName>
    </submittedName>
</protein>
<dbReference type="EMBL" id="JACEIK010001521">
    <property type="protein sequence ID" value="MCD7470020.1"/>
    <property type="molecule type" value="Genomic_DNA"/>
</dbReference>
<name>A0ABS8TGN2_DATST</name>
<dbReference type="Proteomes" id="UP000823775">
    <property type="component" value="Unassembled WGS sequence"/>
</dbReference>
<accession>A0ABS8TGN2</accession>
<keyword evidence="2" id="KW-1185">Reference proteome</keyword>
<proteinExistence type="predicted"/>
<comment type="caution">
    <text evidence="1">The sequence shown here is derived from an EMBL/GenBank/DDBJ whole genome shotgun (WGS) entry which is preliminary data.</text>
</comment>